<gene>
    <name evidence="2" type="ORF">PUMCH_002817</name>
</gene>
<dbReference type="KEGG" id="asau:88173881"/>
<evidence type="ECO:0000313" key="2">
    <source>
        <dbReference type="EMBL" id="WPK25500.1"/>
    </source>
</evidence>
<feature type="region of interest" description="Disordered" evidence="1">
    <location>
        <begin position="676"/>
        <end position="720"/>
    </location>
</feature>
<organism evidence="2 3">
    <name type="scientific">Australozyma saopauloensis</name>
    <dbReference type="NCBI Taxonomy" id="291208"/>
    <lineage>
        <taxon>Eukaryota</taxon>
        <taxon>Fungi</taxon>
        <taxon>Dikarya</taxon>
        <taxon>Ascomycota</taxon>
        <taxon>Saccharomycotina</taxon>
        <taxon>Pichiomycetes</taxon>
        <taxon>Metschnikowiaceae</taxon>
        <taxon>Australozyma</taxon>
    </lineage>
</organism>
<feature type="region of interest" description="Disordered" evidence="1">
    <location>
        <begin position="611"/>
        <end position="660"/>
    </location>
</feature>
<feature type="region of interest" description="Disordered" evidence="1">
    <location>
        <begin position="1"/>
        <end position="87"/>
    </location>
</feature>
<feature type="region of interest" description="Disordered" evidence="1">
    <location>
        <begin position="105"/>
        <end position="134"/>
    </location>
</feature>
<keyword evidence="3" id="KW-1185">Reference proteome</keyword>
<evidence type="ECO:0000313" key="3">
    <source>
        <dbReference type="Proteomes" id="UP001338582"/>
    </source>
</evidence>
<feature type="compositionally biased region" description="Low complexity" evidence="1">
    <location>
        <begin position="618"/>
        <end position="630"/>
    </location>
</feature>
<name>A0AAX4HCT2_9ASCO</name>
<evidence type="ECO:0000256" key="1">
    <source>
        <dbReference type="SAM" id="MobiDB-lite"/>
    </source>
</evidence>
<accession>A0AAX4HCT2</accession>
<sequence length="720" mass="77615">MLSEKRTSRLLGTRLSAIFNSHDTSTEKKHTTPTRGVRETPQRSSPLSAPKLTNKPHSLPHTGSYTGDSLGSPNPTRTNGNLPPAPANAAQKLKIDTYETAVPKTPTKLSRKAPPADEQELMATRSSSPPTKPQGDAFAEMKNLVGNELDEIMASSEKPGPVDHLFLTYTLDEETSPLHISLPPLVTRVESPHFSTPPEENAWSDSTLEFHFDLASNGRGHTAVSHSNRGSSPVYSTPSQDQIGQDIIGYYAAADPAAAEARPPNALSALNEQDRPQLSLKTSPNPFEPSQFYGLNVNLPSLSSERQSFGSVPTDTRSASTTTPRMFSAASFTESTKLDTVPLNTQERFSGGLYNDILRIPESIYSENLELPVDSFADSAMMTVAPNGAALRNAFGNTAGLSMEPSRYFDSEALSPDLGHASSRPLRPKLQLLMAWANSSNSFSDTLGNSNSIRKSHTRVLSTSSILSHSSRHVNLATIKRSLSLRPGEGERSHYVTAIRKSAGTSYNETGPGKWKLPLGITPLDSKTLALLTYSQGSTRFSRGSSSLASRSKKTSGVELKHGHLQARLLASEVDEVGETNRFGALGRSSTLQNKTTISPVVSVGAASVTKSGTASNGISRGGSITRSSTVSARDTETLENGSGIDKSRRGSTTSFAESVDSVGDRVDAYYQHQGYRYGETEDEYNDYNEDIAENYDDEDEAEEKPHLVLANPDSSSDNE</sequence>
<dbReference type="EMBL" id="CP138896">
    <property type="protein sequence ID" value="WPK25500.1"/>
    <property type="molecule type" value="Genomic_DNA"/>
</dbReference>
<feature type="compositionally biased region" description="Polar residues" evidence="1">
    <location>
        <begin position="61"/>
        <end position="78"/>
    </location>
</feature>
<dbReference type="AlphaFoldDB" id="A0AAX4HCT2"/>
<dbReference type="RefSeq" id="XP_062877882.1">
    <property type="nucleotide sequence ID" value="XM_063021812.1"/>
</dbReference>
<protein>
    <submittedName>
        <fullName evidence="2">Uncharacterized protein</fullName>
    </submittedName>
</protein>
<feature type="compositionally biased region" description="Basic and acidic residues" evidence="1">
    <location>
        <begin position="24"/>
        <end position="41"/>
    </location>
</feature>
<dbReference type="Proteomes" id="UP001338582">
    <property type="component" value="Chromosome 3"/>
</dbReference>
<feature type="region of interest" description="Disordered" evidence="1">
    <location>
        <begin position="219"/>
        <end position="239"/>
    </location>
</feature>
<dbReference type="GeneID" id="88173881"/>
<reference evidence="2 3" key="1">
    <citation type="submission" date="2023-10" db="EMBL/GenBank/DDBJ databases">
        <title>Draft Genome Sequence of Candida saopaulonensis from a very Premature Infant with Sepsis.</title>
        <authorList>
            <person name="Ning Y."/>
            <person name="Dai R."/>
            <person name="Xiao M."/>
            <person name="Xu Y."/>
            <person name="Yan Q."/>
            <person name="Zhang L."/>
        </authorList>
    </citation>
    <scope>NUCLEOTIDE SEQUENCE [LARGE SCALE GENOMIC DNA]</scope>
    <source>
        <strain evidence="2 3">19XY460</strain>
    </source>
</reference>
<feature type="compositionally biased region" description="Acidic residues" evidence="1">
    <location>
        <begin position="681"/>
        <end position="703"/>
    </location>
</feature>
<proteinExistence type="predicted"/>
<feature type="compositionally biased region" description="Polar residues" evidence="1">
    <location>
        <begin position="224"/>
        <end position="239"/>
    </location>
</feature>